<dbReference type="HOGENOM" id="CLU_006958_2_0_2"/>
<evidence type="ECO:0000256" key="1">
    <source>
        <dbReference type="ARBA" id="ARBA00011975"/>
    </source>
</evidence>
<dbReference type="AlphaFoldDB" id="A0A0E3RR59"/>
<dbReference type="REBASE" id="109218">
    <property type="entry name" value="M.MmaLYCORF1026P"/>
</dbReference>
<dbReference type="PATRIC" id="fig|1434114.4.peg.1265"/>
<dbReference type="Proteomes" id="UP000033063">
    <property type="component" value="Chromosome"/>
</dbReference>
<dbReference type="InterPro" id="IPR001525">
    <property type="entry name" value="C5_MeTfrase"/>
</dbReference>
<dbReference type="PROSITE" id="PS00095">
    <property type="entry name" value="C5_MTASE_2"/>
    <property type="match status" value="1"/>
</dbReference>
<evidence type="ECO:0000313" key="7">
    <source>
        <dbReference type="Proteomes" id="UP000033063"/>
    </source>
</evidence>
<keyword evidence="2 6" id="KW-0489">Methyltransferase</keyword>
<dbReference type="Gene3D" id="3.40.50.150">
    <property type="entry name" value="Vaccinia Virus protein VP39"/>
    <property type="match status" value="1"/>
</dbReference>
<protein>
    <recommendedName>
        <fullName evidence="1">DNA (cytosine-5-)-methyltransferase</fullName>
        <ecNumber evidence="1">2.1.1.37</ecNumber>
    </recommendedName>
</protein>
<dbReference type="PRINTS" id="PR00105">
    <property type="entry name" value="C5METTRFRASE"/>
</dbReference>
<dbReference type="GO" id="GO:0003886">
    <property type="term" value="F:DNA (cytosine-5-)-methyltransferase activity"/>
    <property type="evidence" value="ECO:0007669"/>
    <property type="project" value="UniProtKB-EC"/>
</dbReference>
<dbReference type="GO" id="GO:0003677">
    <property type="term" value="F:DNA binding"/>
    <property type="evidence" value="ECO:0007669"/>
    <property type="project" value="TreeGrafter"/>
</dbReference>
<evidence type="ECO:0000313" key="6">
    <source>
        <dbReference type="EMBL" id="AKB67569.1"/>
    </source>
</evidence>
<dbReference type="EMBL" id="CP009513">
    <property type="protein sequence ID" value="AKB67569.1"/>
    <property type="molecule type" value="Genomic_DNA"/>
</dbReference>
<dbReference type="Gene3D" id="3.90.120.10">
    <property type="entry name" value="DNA Methylase, subunit A, domain 2"/>
    <property type="match status" value="1"/>
</dbReference>
<dbReference type="GO" id="GO:0044027">
    <property type="term" value="P:negative regulation of gene expression via chromosomal CpG island methylation"/>
    <property type="evidence" value="ECO:0007669"/>
    <property type="project" value="TreeGrafter"/>
</dbReference>
<dbReference type="PROSITE" id="PS00094">
    <property type="entry name" value="C5_MTASE_1"/>
    <property type="match status" value="1"/>
</dbReference>
<dbReference type="InterPro" id="IPR050390">
    <property type="entry name" value="C5-Methyltransferase"/>
</dbReference>
<accession>A0A0E3RR59</accession>
<proteinExistence type="inferred from homology"/>
<evidence type="ECO:0000256" key="2">
    <source>
        <dbReference type="ARBA" id="ARBA00022603"/>
    </source>
</evidence>
<dbReference type="SUPFAM" id="SSF53335">
    <property type="entry name" value="S-adenosyl-L-methionine-dependent methyltransferases"/>
    <property type="match status" value="1"/>
</dbReference>
<keyword evidence="4" id="KW-0949">S-adenosyl-L-methionine</keyword>
<evidence type="ECO:0000256" key="4">
    <source>
        <dbReference type="ARBA" id="ARBA00022691"/>
    </source>
</evidence>
<dbReference type="PROSITE" id="PS51679">
    <property type="entry name" value="SAM_MT_C5"/>
    <property type="match status" value="1"/>
</dbReference>
<dbReference type="PANTHER" id="PTHR10629">
    <property type="entry name" value="CYTOSINE-SPECIFIC METHYLTRANSFERASE"/>
    <property type="match status" value="1"/>
</dbReference>
<organism evidence="6 7">
    <name type="scientific">Methanosarcina mazei LYC</name>
    <dbReference type="NCBI Taxonomy" id="1434114"/>
    <lineage>
        <taxon>Archaea</taxon>
        <taxon>Methanobacteriati</taxon>
        <taxon>Methanobacteriota</taxon>
        <taxon>Stenosarchaea group</taxon>
        <taxon>Methanomicrobia</taxon>
        <taxon>Methanosarcinales</taxon>
        <taxon>Methanosarcinaceae</taxon>
        <taxon>Methanosarcina</taxon>
    </lineage>
</organism>
<dbReference type="InterPro" id="IPR029063">
    <property type="entry name" value="SAM-dependent_MTases_sf"/>
</dbReference>
<name>A0A0E3RR59_METMZ</name>
<dbReference type="GeneID" id="24877207"/>
<dbReference type="InterPro" id="IPR031303">
    <property type="entry name" value="C5_meth_CS"/>
</dbReference>
<reference evidence="6 7" key="1">
    <citation type="submission" date="2014-07" db="EMBL/GenBank/DDBJ databases">
        <title>Methanogenic archaea and the global carbon cycle.</title>
        <authorList>
            <person name="Henriksen J.R."/>
            <person name="Luke J."/>
            <person name="Reinhart S."/>
            <person name="Benedict M.N."/>
            <person name="Youngblut N.D."/>
            <person name="Metcalf M.E."/>
            <person name="Whitaker R.J."/>
            <person name="Metcalf W.W."/>
        </authorList>
    </citation>
    <scope>NUCLEOTIDE SEQUENCE [LARGE SCALE GENOMIC DNA]</scope>
    <source>
        <strain evidence="6 7">LYC</strain>
    </source>
</reference>
<dbReference type="RefSeq" id="WP_204357454.1">
    <property type="nucleotide sequence ID" value="NZ_CP009513.1"/>
</dbReference>
<dbReference type="GO" id="GO:0032259">
    <property type="term" value="P:methylation"/>
    <property type="evidence" value="ECO:0007669"/>
    <property type="project" value="UniProtKB-KW"/>
</dbReference>
<dbReference type="Pfam" id="PF00145">
    <property type="entry name" value="DNA_methylase"/>
    <property type="match status" value="1"/>
</dbReference>
<dbReference type="InterPro" id="IPR018117">
    <property type="entry name" value="C5_DNA_meth_AS"/>
</dbReference>
<dbReference type="NCBIfam" id="TIGR00675">
    <property type="entry name" value="dcm"/>
    <property type="match status" value="1"/>
</dbReference>
<dbReference type="EC" id="2.1.1.37" evidence="1"/>
<sequence length="489" mass="54855">MPKIKNSARNKFENLKWEYYKKIQEPINGITKSQVRAYFGLITWIYEKEYIQSGEEKLNAHFNALETALNIYDKKRKKDEVVSSFKENLHVWRESNKKFIPRDPGGEPICRPPVRMITEWEKNGLTQISLFSGAFGLDLGFMAAGFDPRVALDIDKSSSSTIKANLPDIPFINCDINSVTTKKLLEEAGLGIGEVDVLVGGPPCQPFSTAGKRLGLKDPRASPLREFIRVVKEAQPRCFVMEEVPGLQSARLRHVSIAERSNRTLLPDEESGSAFKLITEMLKETRYNIKYEVLNAADYGAPQSRKRLIFIGLREGFPCMPEPTHSNTSQLKIGSKQPLLPWTTLWDVSADLQGCNQESASLSNKTREYIELVPPGGNWKTLPDDTKEIAMGGAYTSGGGKTGYYRRLSWNEPSPTVVASLTQMATLLCHPEESRSLSIDEYKRVQGFPDDWTIPGTVPTMYKLIGNAVPVHLSHAIAIKVKEMLINEN</sequence>
<evidence type="ECO:0000256" key="5">
    <source>
        <dbReference type="RuleBase" id="RU000416"/>
    </source>
</evidence>
<comment type="similarity">
    <text evidence="5">Belongs to the class I-like SAM-binding methyltransferase superfamily. C5-methyltransferase family.</text>
</comment>
<evidence type="ECO:0000256" key="3">
    <source>
        <dbReference type="ARBA" id="ARBA00022679"/>
    </source>
</evidence>
<keyword evidence="3 6" id="KW-0808">Transferase</keyword>
<gene>
    <name evidence="6" type="ORF">MSMAL_1026</name>
</gene>
<dbReference type="PANTHER" id="PTHR10629:SF52">
    <property type="entry name" value="DNA (CYTOSINE-5)-METHYLTRANSFERASE 1"/>
    <property type="match status" value="1"/>
</dbReference>